<dbReference type="OrthoDB" id="224978at2"/>
<feature type="domain" description="Histidine kinase" evidence="17">
    <location>
        <begin position="433"/>
        <end position="645"/>
    </location>
</feature>
<name>A0A318KHG7_9NEIS</name>
<sequence length="652" mass="71845">MTDPAASPYRPAIAPPSPLWRRPTYGAPWVGPFSPPPRPRVVRSLLLPVLMLAMMALIGYAGFRISEHTGIAALRESGARQMALHARGVESEIGKFTLLPRLLEMEPKVMSLLETPSPRLRREVNLYLDGFNDRSGSRVVYVIDPSGRVQASSNWDDFDSYVDEDLSFRAYFQDAIVGKPGRFYGIGSTIGESGYYLAHGLKNQGRIVGAGVVKVRLESVEQRWRDAGLQAFVSDENQIIILASDPAHKLRAVTPLSPQKREKLALSLQYHWWALTDLKTLRREPLGPGEELITFPSERRAPGGVRYLALSQPLADTPWRFTLLLPLEEIRRNATSHGALAAVLFAFVSFLLIAWNERRKVIATRLAAREALQRANNALERRIAERTADLRASNARLKAEIREREHTELTLRRTQDDLIQAGKLAVIGQMATSIAHELNQPLAALRTLSGNTVRFLERGKLDVASANLGTINQLVDRMGKITASLRSFARRSDPSDSRASLTQAVDAALFLVEPRKGKGPLTLIREFADCQLAIDQTRLEQILVNLFSNALDAMQGQQERVLALRGEAGDSHYEFHVRDNGRGLPPDTMPRLFEPFFTTKPAAQGGLGLGLTISASLAADAGGSLTARQPDGGGAEFVLALPLLPTETPPHD</sequence>
<evidence type="ECO:0000256" key="2">
    <source>
        <dbReference type="ARBA" id="ARBA00004429"/>
    </source>
</evidence>
<dbReference type="AlphaFoldDB" id="A0A318KHG7"/>
<dbReference type="GO" id="GO:0005524">
    <property type="term" value="F:ATP binding"/>
    <property type="evidence" value="ECO:0007669"/>
    <property type="project" value="UniProtKB-KW"/>
</dbReference>
<dbReference type="PIRSF" id="PIRSF036431">
    <property type="entry name" value="STHK_DctB"/>
    <property type="match status" value="1"/>
</dbReference>
<keyword evidence="14 16" id="KW-0472">Membrane</keyword>
<dbReference type="CDD" id="cd00082">
    <property type="entry name" value="HisKA"/>
    <property type="match status" value="1"/>
</dbReference>
<dbReference type="InterPro" id="IPR004358">
    <property type="entry name" value="Sig_transdc_His_kin-like_C"/>
</dbReference>
<keyword evidence="6" id="KW-0597">Phosphoprotein</keyword>
<comment type="catalytic activity">
    <reaction evidence="1">
        <text>ATP + protein L-histidine = ADP + protein N-phospho-L-histidine.</text>
        <dbReference type="EC" id="2.7.13.3"/>
    </reaction>
</comment>
<dbReference type="InterPro" id="IPR017055">
    <property type="entry name" value="Sig_transdc_His_kinase_DctB"/>
</dbReference>
<dbReference type="CDD" id="cd00075">
    <property type="entry name" value="HATPase"/>
    <property type="match status" value="1"/>
</dbReference>
<keyword evidence="4" id="KW-1003">Cell membrane</keyword>
<dbReference type="Proteomes" id="UP000247555">
    <property type="component" value="Unassembled WGS sequence"/>
</dbReference>
<evidence type="ECO:0000259" key="17">
    <source>
        <dbReference type="PROSITE" id="PS50109"/>
    </source>
</evidence>
<evidence type="ECO:0000256" key="11">
    <source>
        <dbReference type="ARBA" id="ARBA00022840"/>
    </source>
</evidence>
<keyword evidence="10 18" id="KW-0418">Kinase</keyword>
<gene>
    <name evidence="18" type="ORF">DFR34_12833</name>
</gene>
<dbReference type="SUPFAM" id="SSF47384">
    <property type="entry name" value="Homodimeric domain of signal transducing histidine kinase"/>
    <property type="match status" value="1"/>
</dbReference>
<keyword evidence="11" id="KW-0067">ATP-binding</keyword>
<dbReference type="GO" id="GO:0005886">
    <property type="term" value="C:plasma membrane"/>
    <property type="evidence" value="ECO:0007669"/>
    <property type="project" value="UniProtKB-SubCell"/>
</dbReference>
<evidence type="ECO:0000256" key="3">
    <source>
        <dbReference type="ARBA" id="ARBA00012438"/>
    </source>
</evidence>
<evidence type="ECO:0000256" key="15">
    <source>
        <dbReference type="ARBA" id="ARBA00073143"/>
    </source>
</evidence>
<keyword evidence="19" id="KW-1185">Reference proteome</keyword>
<evidence type="ECO:0000256" key="9">
    <source>
        <dbReference type="ARBA" id="ARBA00022741"/>
    </source>
</evidence>
<dbReference type="PANTHER" id="PTHR43065">
    <property type="entry name" value="SENSOR HISTIDINE KINASE"/>
    <property type="match status" value="1"/>
</dbReference>
<dbReference type="InterPro" id="IPR029151">
    <property type="entry name" value="Sensor-like_sf"/>
</dbReference>
<dbReference type="Gene3D" id="3.30.450.20">
    <property type="entry name" value="PAS domain"/>
    <property type="match status" value="2"/>
</dbReference>
<dbReference type="Gene3D" id="1.10.287.130">
    <property type="match status" value="1"/>
</dbReference>
<evidence type="ECO:0000256" key="10">
    <source>
        <dbReference type="ARBA" id="ARBA00022777"/>
    </source>
</evidence>
<dbReference type="InterPro" id="IPR003594">
    <property type="entry name" value="HATPase_dom"/>
</dbReference>
<evidence type="ECO:0000313" key="18">
    <source>
        <dbReference type="EMBL" id="PXX75093.1"/>
    </source>
</evidence>
<dbReference type="SMART" id="SM00388">
    <property type="entry name" value="HisKA"/>
    <property type="match status" value="1"/>
</dbReference>
<evidence type="ECO:0000256" key="6">
    <source>
        <dbReference type="ARBA" id="ARBA00022553"/>
    </source>
</evidence>
<evidence type="ECO:0000256" key="5">
    <source>
        <dbReference type="ARBA" id="ARBA00022519"/>
    </source>
</evidence>
<dbReference type="SUPFAM" id="SSF55874">
    <property type="entry name" value="ATPase domain of HSP90 chaperone/DNA topoisomerase II/histidine kinase"/>
    <property type="match status" value="1"/>
</dbReference>
<evidence type="ECO:0000313" key="19">
    <source>
        <dbReference type="Proteomes" id="UP000247555"/>
    </source>
</evidence>
<protein>
    <recommendedName>
        <fullName evidence="15">C4-dicarboxylate transport sensor protein DctB</fullName>
        <ecNumber evidence="3">2.7.13.3</ecNumber>
    </recommendedName>
</protein>
<evidence type="ECO:0000256" key="12">
    <source>
        <dbReference type="ARBA" id="ARBA00022989"/>
    </source>
</evidence>
<dbReference type="EMBL" id="QJKI01000028">
    <property type="protein sequence ID" value="PXX75093.1"/>
    <property type="molecule type" value="Genomic_DNA"/>
</dbReference>
<dbReference type="SMART" id="SM00387">
    <property type="entry name" value="HATPase_c"/>
    <property type="match status" value="1"/>
</dbReference>
<dbReference type="InterPro" id="IPR005467">
    <property type="entry name" value="His_kinase_dom"/>
</dbReference>
<comment type="caution">
    <text evidence="18">The sequence shown here is derived from an EMBL/GenBank/DDBJ whole genome shotgun (WGS) entry which is preliminary data.</text>
</comment>
<dbReference type="Gene3D" id="3.30.565.10">
    <property type="entry name" value="Histidine kinase-like ATPase, C-terminal domain"/>
    <property type="match status" value="1"/>
</dbReference>
<comment type="subcellular location">
    <subcellularLocation>
        <location evidence="2">Cell inner membrane</location>
        <topology evidence="2">Multi-pass membrane protein</topology>
    </subcellularLocation>
</comment>
<evidence type="ECO:0000256" key="4">
    <source>
        <dbReference type="ARBA" id="ARBA00022475"/>
    </source>
</evidence>
<dbReference type="GO" id="GO:0000155">
    <property type="term" value="F:phosphorelay sensor kinase activity"/>
    <property type="evidence" value="ECO:0007669"/>
    <property type="project" value="InterPro"/>
</dbReference>
<organism evidence="18 19">
    <name type="scientific">Rivihabitans pingtungensis</name>
    <dbReference type="NCBI Taxonomy" id="1054498"/>
    <lineage>
        <taxon>Bacteria</taxon>
        <taxon>Pseudomonadati</taxon>
        <taxon>Pseudomonadota</taxon>
        <taxon>Betaproteobacteria</taxon>
        <taxon>Neisseriales</taxon>
        <taxon>Aquaspirillaceae</taxon>
        <taxon>Rivihabitans</taxon>
    </lineage>
</organism>
<dbReference type="PANTHER" id="PTHR43065:SF46">
    <property type="entry name" value="C4-DICARBOXYLATE TRANSPORT SENSOR PROTEIN DCTB"/>
    <property type="match status" value="1"/>
</dbReference>
<keyword evidence="9" id="KW-0547">Nucleotide-binding</keyword>
<dbReference type="Pfam" id="PF00512">
    <property type="entry name" value="HisKA"/>
    <property type="match status" value="1"/>
</dbReference>
<feature type="transmembrane region" description="Helical" evidence="16">
    <location>
        <begin position="45"/>
        <end position="63"/>
    </location>
</feature>
<dbReference type="Pfam" id="PF02518">
    <property type="entry name" value="HATPase_c"/>
    <property type="match status" value="1"/>
</dbReference>
<feature type="transmembrane region" description="Helical" evidence="16">
    <location>
        <begin position="337"/>
        <end position="355"/>
    </location>
</feature>
<proteinExistence type="predicted"/>
<evidence type="ECO:0000256" key="16">
    <source>
        <dbReference type="SAM" id="Phobius"/>
    </source>
</evidence>
<dbReference type="InterPro" id="IPR036890">
    <property type="entry name" value="HATPase_C_sf"/>
</dbReference>
<keyword evidence="7" id="KW-0808">Transferase</keyword>
<dbReference type="EC" id="2.7.13.3" evidence="3"/>
<reference evidence="18 19" key="1">
    <citation type="submission" date="2018-05" db="EMBL/GenBank/DDBJ databases">
        <title>Genomic Encyclopedia of Type Strains, Phase IV (KMG-IV): sequencing the most valuable type-strain genomes for metagenomic binning, comparative biology and taxonomic classification.</title>
        <authorList>
            <person name="Goeker M."/>
        </authorList>
    </citation>
    <scope>NUCLEOTIDE SEQUENCE [LARGE SCALE GENOMIC DNA]</scope>
    <source>
        <strain evidence="18 19">DSM 29661</strain>
    </source>
</reference>
<dbReference type="InterPro" id="IPR003661">
    <property type="entry name" value="HisK_dim/P_dom"/>
</dbReference>
<dbReference type="PROSITE" id="PS50109">
    <property type="entry name" value="HIS_KIN"/>
    <property type="match status" value="1"/>
</dbReference>
<dbReference type="RefSeq" id="WP_110391961.1">
    <property type="nucleotide sequence ID" value="NZ_QJKI01000028.1"/>
</dbReference>
<dbReference type="PRINTS" id="PR00344">
    <property type="entry name" value="BCTRLSENSOR"/>
</dbReference>
<dbReference type="SUPFAM" id="SSF103190">
    <property type="entry name" value="Sensory domain-like"/>
    <property type="match status" value="1"/>
</dbReference>
<keyword evidence="8 16" id="KW-0812">Transmembrane</keyword>
<evidence type="ECO:0000256" key="1">
    <source>
        <dbReference type="ARBA" id="ARBA00000085"/>
    </source>
</evidence>
<keyword evidence="13" id="KW-0902">Two-component regulatory system</keyword>
<dbReference type="FunFam" id="1.10.287.130:FF:000049">
    <property type="entry name" value="C4-dicarboxylate transport sensor protein DctB"/>
    <property type="match status" value="1"/>
</dbReference>
<accession>A0A318KHG7</accession>
<evidence type="ECO:0000256" key="13">
    <source>
        <dbReference type="ARBA" id="ARBA00023012"/>
    </source>
</evidence>
<evidence type="ECO:0000256" key="8">
    <source>
        <dbReference type="ARBA" id="ARBA00022692"/>
    </source>
</evidence>
<keyword evidence="5" id="KW-0997">Cell inner membrane</keyword>
<evidence type="ECO:0000256" key="14">
    <source>
        <dbReference type="ARBA" id="ARBA00023136"/>
    </source>
</evidence>
<dbReference type="InterPro" id="IPR036097">
    <property type="entry name" value="HisK_dim/P_sf"/>
</dbReference>
<evidence type="ECO:0000256" key="7">
    <source>
        <dbReference type="ARBA" id="ARBA00022679"/>
    </source>
</evidence>
<keyword evidence="12 16" id="KW-1133">Transmembrane helix</keyword>